<dbReference type="EMBL" id="WTPX01000058">
    <property type="protein sequence ID" value="NNJ26004.1"/>
    <property type="molecule type" value="Genomic_DNA"/>
</dbReference>
<feature type="domain" description="DUF1559" evidence="2">
    <location>
        <begin position="40"/>
        <end position="349"/>
    </location>
</feature>
<dbReference type="PANTHER" id="PTHR30093">
    <property type="entry name" value="GENERAL SECRETION PATHWAY PROTEIN G"/>
    <property type="match status" value="1"/>
</dbReference>
<protein>
    <recommendedName>
        <fullName evidence="2">DUF1559 domain-containing protein</fullName>
    </recommendedName>
</protein>
<accession>A0ABX1VD07</accession>
<dbReference type="RefSeq" id="WP_171186594.1">
    <property type="nucleotide sequence ID" value="NZ_WTPX01000058.1"/>
</dbReference>
<feature type="compositionally biased region" description="Polar residues" evidence="1">
    <location>
        <begin position="352"/>
        <end position="361"/>
    </location>
</feature>
<gene>
    <name evidence="3" type="ORF">LzC2_20830</name>
</gene>
<evidence type="ECO:0000259" key="2">
    <source>
        <dbReference type="Pfam" id="PF07596"/>
    </source>
</evidence>
<dbReference type="SUPFAM" id="SSF54523">
    <property type="entry name" value="Pili subunits"/>
    <property type="match status" value="1"/>
</dbReference>
<reference evidence="3 4" key="1">
    <citation type="journal article" date="2020" name="Syst. Appl. Microbiol.">
        <title>Alienimonas chondri sp. nov., a novel planctomycete isolated from the biofilm of the red alga Chondrus crispus.</title>
        <authorList>
            <person name="Vitorino I."/>
            <person name="Albuquerque L."/>
            <person name="Wiegand S."/>
            <person name="Kallscheuer N."/>
            <person name="da Costa M.S."/>
            <person name="Lobo-da-Cunha A."/>
            <person name="Jogler C."/>
            <person name="Lage O.M."/>
        </authorList>
    </citation>
    <scope>NUCLEOTIDE SEQUENCE [LARGE SCALE GENOMIC DNA]</scope>
    <source>
        <strain evidence="3 4">LzC2</strain>
    </source>
</reference>
<dbReference type="NCBIfam" id="TIGR04294">
    <property type="entry name" value="pre_pil_HX9DG"/>
    <property type="match status" value="1"/>
</dbReference>
<sequence length="382" mass="39889">MNAASPRRSETSRGGFGWIEALVVLGILALVISLFLPKVQGAREAARRSQCQNNLKQLGLAMHNYHSTYKVFPAQGSGNSTTGEEGKAGDLSALVGLIPYLDSTPHWNNIVKPLDVNADGSPRTPPWPAMGPEPGNINYGPWQTKVRSLYCPSNEVGNTGGPADVMSDTNYALNTGDNAAGGYGAEPNEEGELPAARGAFLFRQWIGLGDLSDGTATTLLIGEIGRSDGSNTHRAHVLLNAGAATPAMQYDADRGVLNPSACLAAAENANDPGFYPSNASLHVRGSRWNDAGGSYTGFNTILPPNGPSCALTKDHRQRAILSAGSFHSGGVQVAMGDGSVKFISETIDVGDSTQPGVTTGESPYGVWGALGTRDGGEATDDY</sequence>
<comment type="caution">
    <text evidence="3">The sequence shown here is derived from an EMBL/GenBank/DDBJ whole genome shotgun (WGS) entry which is preliminary data.</text>
</comment>
<evidence type="ECO:0000256" key="1">
    <source>
        <dbReference type="SAM" id="MobiDB-lite"/>
    </source>
</evidence>
<dbReference type="InterPro" id="IPR045584">
    <property type="entry name" value="Pilin-like"/>
</dbReference>
<dbReference type="Pfam" id="PF07596">
    <property type="entry name" value="SBP_bac_10"/>
    <property type="match status" value="1"/>
</dbReference>
<organism evidence="3 4">
    <name type="scientific">Alienimonas chondri</name>
    <dbReference type="NCBI Taxonomy" id="2681879"/>
    <lineage>
        <taxon>Bacteria</taxon>
        <taxon>Pseudomonadati</taxon>
        <taxon>Planctomycetota</taxon>
        <taxon>Planctomycetia</taxon>
        <taxon>Planctomycetales</taxon>
        <taxon>Planctomycetaceae</taxon>
        <taxon>Alienimonas</taxon>
    </lineage>
</organism>
<feature type="region of interest" description="Disordered" evidence="1">
    <location>
        <begin position="352"/>
        <end position="382"/>
    </location>
</feature>
<dbReference type="PANTHER" id="PTHR30093:SF2">
    <property type="entry name" value="TYPE II SECRETION SYSTEM PROTEIN H"/>
    <property type="match status" value="1"/>
</dbReference>
<dbReference type="InterPro" id="IPR011453">
    <property type="entry name" value="DUF1559"/>
</dbReference>
<evidence type="ECO:0000313" key="4">
    <source>
        <dbReference type="Proteomes" id="UP000609651"/>
    </source>
</evidence>
<dbReference type="Proteomes" id="UP000609651">
    <property type="component" value="Unassembled WGS sequence"/>
</dbReference>
<keyword evidence="4" id="KW-1185">Reference proteome</keyword>
<name>A0ABX1VD07_9PLAN</name>
<dbReference type="Gene3D" id="3.30.700.10">
    <property type="entry name" value="Glycoprotein, Type 4 Pilin"/>
    <property type="match status" value="1"/>
</dbReference>
<proteinExistence type="predicted"/>
<dbReference type="InterPro" id="IPR027558">
    <property type="entry name" value="Pre_pil_HX9DG_C"/>
</dbReference>
<evidence type="ECO:0000313" key="3">
    <source>
        <dbReference type="EMBL" id="NNJ26004.1"/>
    </source>
</evidence>